<sequence>MNFPQKSIGAALLALGLMTQPLSAADALFSPAKKSAAVQLNKGESDAQYMKLNASVLQQNVDSLMFNLGQKGASVAHKVSAETNAQGSLVWRGSFKPAADAKSTNLTDDSVILVKRATGVTGSVRIDGQLYKIRPVGNGLHAIIKMNDAEMPGDHPPAAMSILEQKSNFNFEQLMAQSIELQDVETQATADIRVLVAYTSAANNAVSDIQGLIELAVAETNTGYSNSGVDVTMTLAHTYQVSYNESNFSTDLAYFRNQNDGVMDEVHGKRDQYGADVAVIITNVTDYCGLASDIGSTSSTAFAAVYHGCATGYYSFGHEVGHLQAARHDPSNDPTNTPYAFGHGYQYASGNWRTIMAYNCSGGCTRINWWSNPNKTRNGVAMGTTSRSDNARVLNLTSPAIANFKGGTTPPPPPGDTELTNGQAETNLSGAQGSESFFYLDVPAGATSLSFDTSGGSGDVDMYVKFGSKPTTSSYDCRPYRNGNNETCTISNIQSGRYYVMLRAYSAYSGVSLEGNYSSTTGGSFNRSNLSDSQGGWQHYTVTIPAGRSSFDINMSGGSGDADLYVRRGSQPTTSSYDCRPYRNGNSESCSFSNPQSGTWYISVRAYNAYSGVNINATW</sequence>
<dbReference type="EMBL" id="CP133548">
    <property type="protein sequence ID" value="WMS86851.1"/>
    <property type="molecule type" value="Genomic_DNA"/>
</dbReference>
<evidence type="ECO:0000256" key="5">
    <source>
        <dbReference type="SAM" id="SignalP"/>
    </source>
</evidence>
<feature type="signal peptide" evidence="5">
    <location>
        <begin position="1"/>
        <end position="24"/>
    </location>
</feature>
<keyword evidence="2" id="KW-0378">Hydrolase</keyword>
<feature type="compositionally biased region" description="Polar residues" evidence="4">
    <location>
        <begin position="418"/>
        <end position="427"/>
    </location>
</feature>
<dbReference type="FunFam" id="2.60.120.380:FF:000013">
    <property type="entry name" value="Alkaline serine protease"/>
    <property type="match status" value="1"/>
</dbReference>
<evidence type="ECO:0000313" key="7">
    <source>
        <dbReference type="EMBL" id="WMS86851.1"/>
    </source>
</evidence>
<keyword evidence="8" id="KW-1185">Reference proteome</keyword>
<dbReference type="GO" id="GO:0006508">
    <property type="term" value="P:proteolysis"/>
    <property type="evidence" value="ECO:0007669"/>
    <property type="project" value="UniProtKB-KW"/>
</dbReference>
<organism evidence="7 8">
    <name type="scientific">Pleionea litopenaei</name>
    <dbReference type="NCBI Taxonomy" id="3070815"/>
    <lineage>
        <taxon>Bacteria</taxon>
        <taxon>Pseudomonadati</taxon>
        <taxon>Pseudomonadota</taxon>
        <taxon>Gammaproteobacteria</taxon>
        <taxon>Oceanospirillales</taxon>
        <taxon>Pleioneaceae</taxon>
        <taxon>Pleionea</taxon>
    </lineage>
</organism>
<dbReference type="Gene3D" id="2.60.120.380">
    <property type="match status" value="2"/>
</dbReference>
<dbReference type="Pfam" id="PF04151">
    <property type="entry name" value="PPC"/>
    <property type="match status" value="2"/>
</dbReference>
<feature type="domain" description="Peptidase C-terminal archaeal/bacterial" evidence="6">
    <location>
        <begin position="437"/>
        <end position="503"/>
    </location>
</feature>
<name>A0AA51RSL3_9GAMM</name>
<dbReference type="InterPro" id="IPR007280">
    <property type="entry name" value="Peptidase_C_arc/bac"/>
</dbReference>
<evidence type="ECO:0000256" key="1">
    <source>
        <dbReference type="ARBA" id="ARBA00022670"/>
    </source>
</evidence>
<evidence type="ECO:0000256" key="3">
    <source>
        <dbReference type="ARBA" id="ARBA00023145"/>
    </source>
</evidence>
<accession>A0AA51RSL3</accession>
<protein>
    <submittedName>
        <fullName evidence="7">Pre-peptidase C-terminal domain-containing protein</fullName>
    </submittedName>
</protein>
<dbReference type="AlphaFoldDB" id="A0AA51RSL3"/>
<evidence type="ECO:0000256" key="4">
    <source>
        <dbReference type="SAM" id="MobiDB-lite"/>
    </source>
</evidence>
<evidence type="ECO:0000259" key="6">
    <source>
        <dbReference type="Pfam" id="PF04151"/>
    </source>
</evidence>
<evidence type="ECO:0000313" key="8">
    <source>
        <dbReference type="Proteomes" id="UP001239782"/>
    </source>
</evidence>
<proteinExistence type="predicted"/>
<dbReference type="SUPFAM" id="SSF55486">
    <property type="entry name" value="Metalloproteases ('zincins'), catalytic domain"/>
    <property type="match status" value="1"/>
</dbReference>
<dbReference type="GO" id="GO:0008233">
    <property type="term" value="F:peptidase activity"/>
    <property type="evidence" value="ECO:0007669"/>
    <property type="project" value="UniProtKB-KW"/>
</dbReference>
<keyword evidence="3" id="KW-0865">Zymogen</keyword>
<feature type="region of interest" description="Disordered" evidence="4">
    <location>
        <begin position="401"/>
        <end position="427"/>
    </location>
</feature>
<feature type="domain" description="Peptidase C-terminal archaeal/bacterial" evidence="6">
    <location>
        <begin position="539"/>
        <end position="606"/>
    </location>
</feature>
<keyword evidence="5" id="KW-0732">Signal</keyword>
<feature type="chain" id="PRO_5041359149" evidence="5">
    <location>
        <begin position="25"/>
        <end position="619"/>
    </location>
</feature>
<reference evidence="7 8" key="1">
    <citation type="submission" date="2023-08" db="EMBL/GenBank/DDBJ databases">
        <title>Pleionea litopenaei sp. nov., isolated from stomach of juvenile Litopenaeus vannamei.</title>
        <authorList>
            <person name="Rho A.M."/>
            <person name="Hwang C.Y."/>
        </authorList>
    </citation>
    <scope>NUCLEOTIDE SEQUENCE [LARGE SCALE GENOMIC DNA]</scope>
    <source>
        <strain evidence="7 8">HL-JVS1</strain>
    </source>
</reference>
<evidence type="ECO:0000256" key="2">
    <source>
        <dbReference type="ARBA" id="ARBA00022801"/>
    </source>
</evidence>
<gene>
    <name evidence="7" type="ORF">Q9312_16675</name>
</gene>
<dbReference type="Proteomes" id="UP001239782">
    <property type="component" value="Chromosome"/>
</dbReference>
<dbReference type="KEGG" id="plei:Q9312_16675"/>
<dbReference type="RefSeq" id="WP_309201987.1">
    <property type="nucleotide sequence ID" value="NZ_CP133548.1"/>
</dbReference>
<keyword evidence="1" id="KW-0645">Protease</keyword>
<dbReference type="Pfam" id="PF13688">
    <property type="entry name" value="Reprolysin_5"/>
    <property type="match status" value="1"/>
</dbReference>